<evidence type="ECO:0000256" key="3">
    <source>
        <dbReference type="ARBA" id="ARBA00022691"/>
    </source>
</evidence>
<dbReference type="PANTHER" id="PTHR43464:SF19">
    <property type="entry name" value="UBIQUINONE BIOSYNTHESIS O-METHYLTRANSFERASE, MITOCHONDRIAL"/>
    <property type="match status" value="1"/>
</dbReference>
<dbReference type="AlphaFoldDB" id="A0A5C6UC47"/>
<organism evidence="4 5">
    <name type="scientific">Sphingomonas ginsenosidivorax</name>
    <dbReference type="NCBI Taxonomy" id="862135"/>
    <lineage>
        <taxon>Bacteria</taxon>
        <taxon>Pseudomonadati</taxon>
        <taxon>Pseudomonadota</taxon>
        <taxon>Alphaproteobacteria</taxon>
        <taxon>Sphingomonadales</taxon>
        <taxon>Sphingomonadaceae</taxon>
        <taxon>Sphingomonas</taxon>
    </lineage>
</organism>
<dbReference type="SUPFAM" id="SSF53335">
    <property type="entry name" value="S-adenosyl-L-methionine-dependent methyltransferases"/>
    <property type="match status" value="1"/>
</dbReference>
<evidence type="ECO:0000313" key="4">
    <source>
        <dbReference type="EMBL" id="TXC70397.1"/>
    </source>
</evidence>
<dbReference type="CDD" id="cd02440">
    <property type="entry name" value="AdoMet_MTases"/>
    <property type="match status" value="1"/>
</dbReference>
<proteinExistence type="predicted"/>
<dbReference type="GO" id="GO:0009312">
    <property type="term" value="P:oligosaccharide biosynthetic process"/>
    <property type="evidence" value="ECO:0007669"/>
    <property type="project" value="InterPro"/>
</dbReference>
<dbReference type="Proteomes" id="UP000321250">
    <property type="component" value="Unassembled WGS sequence"/>
</dbReference>
<dbReference type="EMBL" id="VOQR01000001">
    <property type="protein sequence ID" value="TXC70397.1"/>
    <property type="molecule type" value="Genomic_DNA"/>
</dbReference>
<evidence type="ECO:0000313" key="5">
    <source>
        <dbReference type="Proteomes" id="UP000321250"/>
    </source>
</evidence>
<dbReference type="InterPro" id="IPR008715">
    <property type="entry name" value="SAM-MeTfrase_NodS-like"/>
</dbReference>
<gene>
    <name evidence="4" type="ORF">FSB78_05145</name>
</gene>
<name>A0A5C6UC47_9SPHN</name>
<accession>A0A5C6UC47</accession>
<evidence type="ECO:0000256" key="1">
    <source>
        <dbReference type="ARBA" id="ARBA00022603"/>
    </source>
</evidence>
<dbReference type="Pfam" id="PF05401">
    <property type="entry name" value="NodS"/>
    <property type="match status" value="1"/>
</dbReference>
<sequence>MRRERSIDPDYFEALYKDKGDPWEFETSAYEAAKYRETLAALPASRFESVLEVGCANGVLTAMLGPRCDALLAVDVSETALAAARARCADQPHIRVEQRRLPAEAPDGMFDLVLLSEVVYYWDSADIARLGDWLRGAVRSGGHVLLVHWIGETDYPKSGDDAVAELRAALEDRVTVERSDRHEAYRLDLWRLA</sequence>
<comment type="caution">
    <text evidence="4">The sequence shown here is derived from an EMBL/GenBank/DDBJ whole genome shotgun (WGS) entry which is preliminary data.</text>
</comment>
<dbReference type="RefSeq" id="WP_147080547.1">
    <property type="nucleotide sequence ID" value="NZ_VOQR01000001.1"/>
</dbReference>
<keyword evidence="5" id="KW-1185">Reference proteome</keyword>
<dbReference type="GO" id="GO:0008757">
    <property type="term" value="F:S-adenosylmethionine-dependent methyltransferase activity"/>
    <property type="evidence" value="ECO:0007669"/>
    <property type="project" value="InterPro"/>
</dbReference>
<keyword evidence="2 4" id="KW-0808">Transferase</keyword>
<reference evidence="4 5" key="1">
    <citation type="journal article" date="2013" name="Antonie Van Leeuwenhoek">
        <title>Sphingomonas ginsenosidivorax sp. nov., with the ability to transform ginsenosides.</title>
        <authorList>
            <person name="Jin X.F."/>
            <person name="Kim J.K."/>
            <person name="Liu Q.M."/>
            <person name="Kang M.S."/>
            <person name="He D."/>
            <person name="Jin F.X."/>
            <person name="Kim S.C."/>
            <person name="Im W.T."/>
        </authorList>
    </citation>
    <scope>NUCLEOTIDE SEQUENCE [LARGE SCALE GENOMIC DNA]</scope>
    <source>
        <strain evidence="4 5">KHI67</strain>
    </source>
</reference>
<dbReference type="GO" id="GO:0032259">
    <property type="term" value="P:methylation"/>
    <property type="evidence" value="ECO:0007669"/>
    <property type="project" value="UniProtKB-KW"/>
</dbReference>
<dbReference type="Gene3D" id="3.40.50.150">
    <property type="entry name" value="Vaccinia Virus protein VP39"/>
    <property type="match status" value="1"/>
</dbReference>
<dbReference type="InterPro" id="IPR029063">
    <property type="entry name" value="SAM-dependent_MTases_sf"/>
</dbReference>
<keyword evidence="1 4" id="KW-0489">Methyltransferase</keyword>
<dbReference type="PANTHER" id="PTHR43464">
    <property type="entry name" value="METHYLTRANSFERASE"/>
    <property type="match status" value="1"/>
</dbReference>
<dbReference type="OrthoDB" id="116799at2"/>
<protein>
    <submittedName>
        <fullName evidence="4">Methyltransferase domain-containing protein</fullName>
    </submittedName>
</protein>
<keyword evidence="3" id="KW-0949">S-adenosyl-L-methionine</keyword>
<evidence type="ECO:0000256" key="2">
    <source>
        <dbReference type="ARBA" id="ARBA00022679"/>
    </source>
</evidence>